<dbReference type="AlphaFoldDB" id="A0A7C8YF65"/>
<reference evidence="1" key="2">
    <citation type="submission" date="2020-07" db="EMBL/GenBank/DDBJ databases">
        <authorList>
            <person name="Vera ALvarez R."/>
            <person name="Arias-Moreno D.M."/>
            <person name="Jimenez-Jacinto V."/>
            <person name="Jimenez-Bremont J.F."/>
            <person name="Swaminathan K."/>
            <person name="Moose S.P."/>
            <person name="Guerrero-Gonzalez M.L."/>
            <person name="Marino-Ramirez L."/>
            <person name="Landsman D."/>
            <person name="Rodriguez-Kessler M."/>
            <person name="Delgado-Sanchez P."/>
        </authorList>
    </citation>
    <scope>NUCLEOTIDE SEQUENCE</scope>
    <source>
        <tissue evidence="1">Cladode</tissue>
    </source>
</reference>
<dbReference type="EMBL" id="GISG01013028">
    <property type="protein sequence ID" value="MBA4616757.1"/>
    <property type="molecule type" value="Transcribed_RNA"/>
</dbReference>
<accession>A0A7C8YF65</accession>
<proteinExistence type="predicted"/>
<sequence>MCRAIGWVIRSSWTRRSKAGLELSGLVVLTRVILTKARACSLRVTPTRWTRLGCTTTITYQGLDMGSDSDSEAKVDNCIQIVLLWDIGCKYLSLIGLTFYRERIE</sequence>
<organism evidence="1">
    <name type="scientific">Opuntia streptacantha</name>
    <name type="common">Prickly pear cactus</name>
    <name type="synonym">Opuntia cardona</name>
    <dbReference type="NCBI Taxonomy" id="393608"/>
    <lineage>
        <taxon>Eukaryota</taxon>
        <taxon>Viridiplantae</taxon>
        <taxon>Streptophyta</taxon>
        <taxon>Embryophyta</taxon>
        <taxon>Tracheophyta</taxon>
        <taxon>Spermatophyta</taxon>
        <taxon>Magnoliopsida</taxon>
        <taxon>eudicotyledons</taxon>
        <taxon>Gunneridae</taxon>
        <taxon>Pentapetalae</taxon>
        <taxon>Caryophyllales</taxon>
        <taxon>Cactineae</taxon>
        <taxon>Cactaceae</taxon>
        <taxon>Opuntioideae</taxon>
        <taxon>Opuntia</taxon>
    </lineage>
</organism>
<reference evidence="1" key="1">
    <citation type="journal article" date="2013" name="J. Plant Res.">
        <title>Effect of fungi and light on seed germination of three Opuntia species from semiarid lands of central Mexico.</title>
        <authorList>
            <person name="Delgado-Sanchez P."/>
            <person name="Jimenez-Bremont J.F."/>
            <person name="Guerrero-Gonzalez Mde L."/>
            <person name="Flores J."/>
        </authorList>
    </citation>
    <scope>NUCLEOTIDE SEQUENCE</scope>
    <source>
        <tissue evidence="1">Cladode</tissue>
    </source>
</reference>
<name>A0A7C8YF65_OPUST</name>
<evidence type="ECO:0000313" key="1">
    <source>
        <dbReference type="EMBL" id="MBA4616757.1"/>
    </source>
</evidence>
<protein>
    <submittedName>
        <fullName evidence="1">Uncharacterized protein</fullName>
    </submittedName>
</protein>